<dbReference type="EMBL" id="BEZZ01048148">
    <property type="protein sequence ID" value="GCC40689.1"/>
    <property type="molecule type" value="Genomic_DNA"/>
</dbReference>
<protein>
    <submittedName>
        <fullName evidence="2">Uncharacterized protein</fullName>
    </submittedName>
</protein>
<evidence type="ECO:0000256" key="1">
    <source>
        <dbReference type="SAM" id="MobiDB-lite"/>
    </source>
</evidence>
<reference evidence="2 3" key="1">
    <citation type="journal article" date="2018" name="Nat. Ecol. Evol.">
        <title>Shark genomes provide insights into elasmobranch evolution and the origin of vertebrates.</title>
        <authorList>
            <person name="Hara Y"/>
            <person name="Yamaguchi K"/>
            <person name="Onimaru K"/>
            <person name="Kadota M"/>
            <person name="Koyanagi M"/>
            <person name="Keeley SD"/>
            <person name="Tatsumi K"/>
            <person name="Tanaka K"/>
            <person name="Motone F"/>
            <person name="Kageyama Y"/>
            <person name="Nozu R"/>
            <person name="Adachi N"/>
            <person name="Nishimura O"/>
            <person name="Nakagawa R"/>
            <person name="Tanegashima C"/>
            <person name="Kiyatake I"/>
            <person name="Matsumoto R"/>
            <person name="Murakumo K"/>
            <person name="Nishida K"/>
            <person name="Terakita A"/>
            <person name="Kuratani S"/>
            <person name="Sato K"/>
            <person name="Hyodo S Kuraku.S."/>
        </authorList>
    </citation>
    <scope>NUCLEOTIDE SEQUENCE [LARGE SCALE GENOMIC DNA]</scope>
</reference>
<organism evidence="2 3">
    <name type="scientific">Chiloscyllium punctatum</name>
    <name type="common">Brownbanded bambooshark</name>
    <name type="synonym">Hemiscyllium punctatum</name>
    <dbReference type="NCBI Taxonomy" id="137246"/>
    <lineage>
        <taxon>Eukaryota</taxon>
        <taxon>Metazoa</taxon>
        <taxon>Chordata</taxon>
        <taxon>Craniata</taxon>
        <taxon>Vertebrata</taxon>
        <taxon>Chondrichthyes</taxon>
        <taxon>Elasmobranchii</taxon>
        <taxon>Galeomorphii</taxon>
        <taxon>Galeoidea</taxon>
        <taxon>Orectolobiformes</taxon>
        <taxon>Hemiscylliidae</taxon>
        <taxon>Chiloscyllium</taxon>
    </lineage>
</organism>
<accession>A0A401TDI3</accession>
<name>A0A401TDI3_CHIPU</name>
<proteinExistence type="predicted"/>
<dbReference type="AlphaFoldDB" id="A0A401TDI3"/>
<keyword evidence="3" id="KW-1185">Reference proteome</keyword>
<feature type="region of interest" description="Disordered" evidence="1">
    <location>
        <begin position="108"/>
        <end position="150"/>
    </location>
</feature>
<gene>
    <name evidence="2" type="ORF">chiPu_0024887</name>
</gene>
<feature type="compositionally biased region" description="Polar residues" evidence="1">
    <location>
        <begin position="125"/>
        <end position="134"/>
    </location>
</feature>
<sequence length="150" mass="16240">MGDERRGVVLRCWGWGLRGTTPATIGRQRRQSQNPPSRLGGAAWEGWGQPDVRCSGAYWHDASVHQEAGEADWAERTEGGGGMRRQVPGAAYRQADWPAAPSIGVRADLIGGTSDNAPARGTFQPWKQSQSDSGLTPLEHRPSPEVALRV</sequence>
<evidence type="ECO:0000313" key="3">
    <source>
        <dbReference type="Proteomes" id="UP000287033"/>
    </source>
</evidence>
<evidence type="ECO:0000313" key="2">
    <source>
        <dbReference type="EMBL" id="GCC40689.1"/>
    </source>
</evidence>
<comment type="caution">
    <text evidence="2">The sequence shown here is derived from an EMBL/GenBank/DDBJ whole genome shotgun (WGS) entry which is preliminary data.</text>
</comment>
<dbReference type="Proteomes" id="UP000287033">
    <property type="component" value="Unassembled WGS sequence"/>
</dbReference>
<feature type="region of interest" description="Disordered" evidence="1">
    <location>
        <begin position="24"/>
        <end position="44"/>
    </location>
</feature>